<evidence type="ECO:0000313" key="1">
    <source>
        <dbReference type="EMBL" id="EME39948.1"/>
    </source>
</evidence>
<gene>
    <name evidence="1" type="ORF">DOTSEDRAFT_74724</name>
</gene>
<reference evidence="1 2" key="2">
    <citation type="journal article" date="2012" name="PLoS Pathog.">
        <title>Diverse lifestyles and strategies of plant pathogenesis encoded in the genomes of eighteen Dothideomycetes fungi.</title>
        <authorList>
            <person name="Ohm R.A."/>
            <person name="Feau N."/>
            <person name="Henrissat B."/>
            <person name="Schoch C.L."/>
            <person name="Horwitz B.A."/>
            <person name="Barry K.W."/>
            <person name="Condon B.J."/>
            <person name="Copeland A.C."/>
            <person name="Dhillon B."/>
            <person name="Glaser F."/>
            <person name="Hesse C.N."/>
            <person name="Kosti I."/>
            <person name="LaButti K."/>
            <person name="Lindquist E.A."/>
            <person name="Lucas S."/>
            <person name="Salamov A.A."/>
            <person name="Bradshaw R.E."/>
            <person name="Ciuffetti L."/>
            <person name="Hamelin R.C."/>
            <person name="Kema G.H.J."/>
            <person name="Lawrence C."/>
            <person name="Scott J.A."/>
            <person name="Spatafora J.W."/>
            <person name="Turgeon B.G."/>
            <person name="de Wit P.J.G.M."/>
            <person name="Zhong S."/>
            <person name="Goodwin S.B."/>
            <person name="Grigoriev I.V."/>
        </authorList>
    </citation>
    <scope>NUCLEOTIDE SEQUENCE [LARGE SCALE GENOMIC DNA]</scope>
    <source>
        <strain evidence="2">NZE10 / CBS 128990</strain>
    </source>
</reference>
<dbReference type="AlphaFoldDB" id="N1PC23"/>
<keyword evidence="2" id="KW-1185">Reference proteome</keyword>
<proteinExistence type="predicted"/>
<dbReference type="Proteomes" id="UP000016933">
    <property type="component" value="Unassembled WGS sequence"/>
</dbReference>
<dbReference type="EMBL" id="KB446544">
    <property type="protein sequence ID" value="EME39948.1"/>
    <property type="molecule type" value="Genomic_DNA"/>
</dbReference>
<dbReference type="HOGENOM" id="CLU_3050290_0_0_1"/>
<protein>
    <submittedName>
        <fullName evidence="1">Uncharacterized protein</fullName>
    </submittedName>
</protein>
<reference evidence="2" key="1">
    <citation type="journal article" date="2012" name="PLoS Genet.">
        <title>The genomes of the fungal plant pathogens Cladosporium fulvum and Dothistroma septosporum reveal adaptation to different hosts and lifestyles but also signatures of common ancestry.</title>
        <authorList>
            <person name="de Wit P.J.G.M."/>
            <person name="van der Burgt A."/>
            <person name="Oekmen B."/>
            <person name="Stergiopoulos I."/>
            <person name="Abd-Elsalam K.A."/>
            <person name="Aerts A.L."/>
            <person name="Bahkali A.H."/>
            <person name="Beenen H.G."/>
            <person name="Chettri P."/>
            <person name="Cox M.P."/>
            <person name="Datema E."/>
            <person name="de Vries R.P."/>
            <person name="Dhillon B."/>
            <person name="Ganley A.R."/>
            <person name="Griffiths S.A."/>
            <person name="Guo Y."/>
            <person name="Hamelin R.C."/>
            <person name="Henrissat B."/>
            <person name="Kabir M.S."/>
            <person name="Jashni M.K."/>
            <person name="Kema G."/>
            <person name="Klaubauf S."/>
            <person name="Lapidus A."/>
            <person name="Levasseur A."/>
            <person name="Lindquist E."/>
            <person name="Mehrabi R."/>
            <person name="Ohm R.A."/>
            <person name="Owen T.J."/>
            <person name="Salamov A."/>
            <person name="Schwelm A."/>
            <person name="Schijlen E."/>
            <person name="Sun H."/>
            <person name="van den Burg H.A."/>
            <person name="van Ham R.C.H.J."/>
            <person name="Zhang S."/>
            <person name="Goodwin S.B."/>
            <person name="Grigoriev I.V."/>
            <person name="Collemare J."/>
            <person name="Bradshaw R.E."/>
        </authorList>
    </citation>
    <scope>NUCLEOTIDE SEQUENCE [LARGE SCALE GENOMIC DNA]</scope>
    <source>
        <strain evidence="2">NZE10 / CBS 128990</strain>
    </source>
</reference>
<accession>N1PC23</accession>
<name>N1PC23_DOTSN</name>
<organism evidence="1 2">
    <name type="scientific">Dothistroma septosporum (strain NZE10 / CBS 128990)</name>
    <name type="common">Red band needle blight fungus</name>
    <name type="synonym">Mycosphaerella pini</name>
    <dbReference type="NCBI Taxonomy" id="675120"/>
    <lineage>
        <taxon>Eukaryota</taxon>
        <taxon>Fungi</taxon>
        <taxon>Dikarya</taxon>
        <taxon>Ascomycota</taxon>
        <taxon>Pezizomycotina</taxon>
        <taxon>Dothideomycetes</taxon>
        <taxon>Dothideomycetidae</taxon>
        <taxon>Mycosphaerellales</taxon>
        <taxon>Mycosphaerellaceae</taxon>
        <taxon>Dothistroma</taxon>
    </lineage>
</organism>
<sequence length="54" mass="5809">MPTSSAMPTNERVSWAGTCPMQQRALSTVPSVAPAVLIPLSARVSDVPVLHRFF</sequence>
<evidence type="ECO:0000313" key="2">
    <source>
        <dbReference type="Proteomes" id="UP000016933"/>
    </source>
</evidence>